<organism evidence="1 2">
    <name type="scientific">Trypanosoma congolense (strain IL3000)</name>
    <dbReference type="NCBI Taxonomy" id="1068625"/>
    <lineage>
        <taxon>Eukaryota</taxon>
        <taxon>Discoba</taxon>
        <taxon>Euglenozoa</taxon>
        <taxon>Kinetoplastea</taxon>
        <taxon>Metakinetoplastina</taxon>
        <taxon>Trypanosomatida</taxon>
        <taxon>Trypanosomatidae</taxon>
        <taxon>Trypanosoma</taxon>
        <taxon>Nannomonas</taxon>
    </lineage>
</organism>
<reference evidence="2" key="1">
    <citation type="submission" date="2011-07" db="EMBL/GenBank/DDBJ databases">
        <title>Divergent evolution of antigenic variation in African trypanosomes.</title>
        <authorList>
            <person name="Jackson A.P."/>
            <person name="Berry A."/>
            <person name="Allison H.C."/>
            <person name="Burton P."/>
            <person name="Anderson J."/>
            <person name="Aslett M."/>
            <person name="Brown R."/>
            <person name="Corton N."/>
            <person name="Harris D."/>
            <person name="Hauser H."/>
            <person name="Gamble J."/>
            <person name="Gilderthorp R."/>
            <person name="McQuillan J."/>
            <person name="Quail M.A."/>
            <person name="Sanders M."/>
            <person name="Van Tonder A."/>
            <person name="Ginger M.L."/>
            <person name="Donelson J.E."/>
            <person name="Field M.C."/>
            <person name="Barry J.D."/>
            <person name="Berriman M."/>
            <person name="Hertz-Fowler C."/>
        </authorList>
    </citation>
    <scope>NUCLEOTIDE SEQUENCE [LARGE SCALE GENOMIC DNA]</scope>
    <source>
        <strain evidence="2">IL3000</strain>
    </source>
</reference>
<protein>
    <submittedName>
        <fullName evidence="1">WGS project CAEQ00000000 data, annotated contig 317</fullName>
    </submittedName>
</protein>
<dbReference type="AlphaFoldDB" id="F9WEV5"/>
<evidence type="ECO:0000313" key="2">
    <source>
        <dbReference type="Proteomes" id="UP000000702"/>
    </source>
</evidence>
<name>F9WEV5_TRYCI</name>
<comment type="caution">
    <text evidence="1">The sequence shown here is derived from an EMBL/GenBank/DDBJ whole genome shotgun (WGS) entry which is preliminary data.</text>
</comment>
<sequence length="165" mass="18426">MSPGEGTCISISIYRYIDMHVLLCKYNGNNILLLYFSPFFSQYNFCASFPHFHFFLCFCCCRYRVTLVSATHGSVRGPGVLHAVDERVLTPSKRCPPARVELPKGVFFKCVWEGTSFHFRLPPTVSHEASFVTRCGDTNEVHCGRKGVSHLLVTGTVGAPVVTEV</sequence>
<dbReference type="VEuPathDB" id="TriTrypDB:TcIL3000_0_08220"/>
<dbReference type="Proteomes" id="UP000000702">
    <property type="component" value="Unassembled WGS sequence"/>
</dbReference>
<accession>F9WEV5</accession>
<evidence type="ECO:0000313" key="1">
    <source>
        <dbReference type="EMBL" id="CCD15821.1"/>
    </source>
</evidence>
<reference evidence="1 2" key="2">
    <citation type="journal article" date="2012" name="Proc. Natl. Acad. Sci. U.S.A.">
        <title>Antigenic diversity is generated by distinct evolutionary mechanisms in African trypanosome species.</title>
        <authorList>
            <person name="Jackson A.P."/>
            <person name="Berry A."/>
            <person name="Aslett M."/>
            <person name="Allison H.C."/>
            <person name="Burton P."/>
            <person name="Vavrova-Anderson J."/>
            <person name="Brown R."/>
            <person name="Browne H."/>
            <person name="Corton N."/>
            <person name="Hauser H."/>
            <person name="Gamble J."/>
            <person name="Gilderthorp R."/>
            <person name="Marcello L."/>
            <person name="McQuillan J."/>
            <person name="Otto T.D."/>
            <person name="Quail M.A."/>
            <person name="Sanders M.J."/>
            <person name="van Tonder A."/>
            <person name="Ginger M.L."/>
            <person name="Field M.C."/>
            <person name="Barry J.D."/>
            <person name="Hertz-Fowler C."/>
            <person name="Berriman M."/>
        </authorList>
    </citation>
    <scope>NUCLEOTIDE SEQUENCE [LARGE SCALE GENOMIC DNA]</scope>
    <source>
        <strain evidence="1 2">IL3000</strain>
    </source>
</reference>
<keyword evidence="2" id="KW-1185">Reference proteome</keyword>
<dbReference type="EMBL" id="CAEQ01002067">
    <property type="protein sequence ID" value="CCD15821.1"/>
    <property type="molecule type" value="Genomic_DNA"/>
</dbReference>
<gene>
    <name evidence="1" type="ORF">TCIL3000_0_08220</name>
</gene>
<proteinExistence type="predicted"/>